<dbReference type="PANTHER" id="PTHR45913:SF21">
    <property type="entry name" value="DUF4371 DOMAIN-CONTAINING PROTEIN"/>
    <property type="match status" value="1"/>
</dbReference>
<proteinExistence type="predicted"/>
<evidence type="ECO:0000313" key="1">
    <source>
        <dbReference type="EMBL" id="KOF83901.1"/>
    </source>
</evidence>
<dbReference type="OrthoDB" id="10051404at2759"/>
<dbReference type="PANTHER" id="PTHR45913">
    <property type="entry name" value="EPM2A-INTERACTING PROTEIN 1"/>
    <property type="match status" value="1"/>
</dbReference>
<reference evidence="1" key="1">
    <citation type="submission" date="2015-07" db="EMBL/GenBank/DDBJ databases">
        <title>MeaNS - Measles Nucleotide Surveillance Program.</title>
        <authorList>
            <person name="Tran T."/>
            <person name="Druce J."/>
        </authorList>
    </citation>
    <scope>NUCLEOTIDE SEQUENCE</scope>
    <source>
        <strain evidence="1">UCB-OBI-ISO-001</strain>
        <tissue evidence="1">Gonad</tissue>
    </source>
</reference>
<protein>
    <recommendedName>
        <fullName evidence="2">DUF4371 domain-containing protein</fullName>
    </recommendedName>
</protein>
<evidence type="ECO:0008006" key="2">
    <source>
        <dbReference type="Google" id="ProtNLM"/>
    </source>
</evidence>
<sequence>MKLAIIITAVLLGEDEVARLRNNLTKQSSFFVRKVEENERNTRASYEVSKLISENMKPFSDGKFFKRLLLKTEDVVCPEKKMELFSVISLSARTVTRRIGELAANVRSGLKNVLKHLEYYSIAIDETTDMKNTCQLAVFMRDITPEFDIVEEFVQLIPMKHTSTGADILKSKIKWFTEMNHGAPAMIGEKKRFVALLQANNGILFYSKHKARNF</sequence>
<accession>A0A0L8H3M6</accession>
<name>A0A0L8H3M6_OCTBM</name>
<dbReference type="STRING" id="37653.A0A0L8H3M6"/>
<dbReference type="AlphaFoldDB" id="A0A0L8H3M6"/>
<organism evidence="1">
    <name type="scientific">Octopus bimaculoides</name>
    <name type="common">California two-spotted octopus</name>
    <dbReference type="NCBI Taxonomy" id="37653"/>
    <lineage>
        <taxon>Eukaryota</taxon>
        <taxon>Metazoa</taxon>
        <taxon>Spiralia</taxon>
        <taxon>Lophotrochozoa</taxon>
        <taxon>Mollusca</taxon>
        <taxon>Cephalopoda</taxon>
        <taxon>Coleoidea</taxon>
        <taxon>Octopodiformes</taxon>
        <taxon>Octopoda</taxon>
        <taxon>Incirrata</taxon>
        <taxon>Octopodidae</taxon>
        <taxon>Octopus</taxon>
    </lineage>
</organism>
<dbReference type="EMBL" id="KQ419342">
    <property type="protein sequence ID" value="KOF83901.1"/>
    <property type="molecule type" value="Genomic_DNA"/>
</dbReference>
<gene>
    <name evidence="1" type="ORF">OCBIM_22023072mg</name>
</gene>